<protein>
    <submittedName>
        <fullName evidence="2">TspO and MBR related proteins</fullName>
    </submittedName>
</protein>
<keyword evidence="3" id="KW-1185">Reference proteome</keyword>
<dbReference type="PANTHER" id="PTHR33802:SF1">
    <property type="entry name" value="XK-RELATED PROTEIN"/>
    <property type="match status" value="1"/>
</dbReference>
<organism evidence="2 3">
    <name type="scientific">Lacicoccus alkaliphilus DSM 16010</name>
    <dbReference type="NCBI Taxonomy" id="1123231"/>
    <lineage>
        <taxon>Bacteria</taxon>
        <taxon>Bacillati</taxon>
        <taxon>Bacillota</taxon>
        <taxon>Bacilli</taxon>
        <taxon>Bacillales</taxon>
        <taxon>Salinicoccaceae</taxon>
        <taxon>Lacicoccus</taxon>
    </lineage>
</organism>
<feature type="transmembrane region" description="Helical" evidence="1">
    <location>
        <begin position="195"/>
        <end position="212"/>
    </location>
</feature>
<dbReference type="STRING" id="1123231.SAMN02745189_00992"/>
<dbReference type="Gene3D" id="1.20.1260.100">
    <property type="entry name" value="TspO/MBR protein"/>
    <property type="match status" value="1"/>
</dbReference>
<accession>A0A1M7DU44</accession>
<evidence type="ECO:0000313" key="3">
    <source>
        <dbReference type="Proteomes" id="UP000184206"/>
    </source>
</evidence>
<evidence type="ECO:0000256" key="1">
    <source>
        <dbReference type="SAM" id="Phobius"/>
    </source>
</evidence>
<dbReference type="EMBL" id="FRCF01000003">
    <property type="protein sequence ID" value="SHL82898.1"/>
    <property type="molecule type" value="Genomic_DNA"/>
</dbReference>
<name>A0A1M7DU44_9BACL</name>
<feature type="transmembrane region" description="Helical" evidence="1">
    <location>
        <begin position="81"/>
        <end position="98"/>
    </location>
</feature>
<feature type="transmembrane region" description="Helical" evidence="1">
    <location>
        <begin position="218"/>
        <end position="239"/>
    </location>
</feature>
<dbReference type="Proteomes" id="UP000184206">
    <property type="component" value="Unassembled WGS sequence"/>
</dbReference>
<keyword evidence="1" id="KW-1133">Transmembrane helix</keyword>
<feature type="transmembrane region" description="Helical" evidence="1">
    <location>
        <begin position="7"/>
        <end position="26"/>
    </location>
</feature>
<keyword evidence="1" id="KW-0812">Transmembrane</keyword>
<dbReference type="RefSeq" id="WP_072709010.1">
    <property type="nucleotide sequence ID" value="NZ_FRCF01000003.1"/>
</dbReference>
<evidence type="ECO:0000313" key="2">
    <source>
        <dbReference type="EMBL" id="SHL82898.1"/>
    </source>
</evidence>
<reference evidence="2 3" key="1">
    <citation type="submission" date="2016-11" db="EMBL/GenBank/DDBJ databases">
        <authorList>
            <person name="Jaros S."/>
            <person name="Januszkiewicz K."/>
            <person name="Wedrychowicz H."/>
        </authorList>
    </citation>
    <scope>NUCLEOTIDE SEQUENCE [LARGE SCALE GENOMIC DNA]</scope>
    <source>
        <strain evidence="2 3">DSM 16010</strain>
    </source>
</reference>
<gene>
    <name evidence="2" type="ORF">SAMN02745189_00992</name>
</gene>
<proteinExistence type="predicted"/>
<feature type="transmembrane region" description="Helical" evidence="1">
    <location>
        <begin position="138"/>
        <end position="159"/>
    </location>
</feature>
<dbReference type="InterPro" id="IPR038330">
    <property type="entry name" value="TspO/MBR-related_sf"/>
</dbReference>
<dbReference type="OrthoDB" id="5189031at2"/>
<sequence length="248" mass="28123">MSTHKKWVIGYFVTFILMIITNYTAGQMGSDVGGTANENEALIQPAGFAFSIWGLIYTLVFIWIIYLFFSRKDKSYITERLKFWPIANFILNGLWIFVFTQEWLFASIIVIAALLYTLAEIYSSISETNHGWFDRFPFAIYFAWVTLATIVNIFTWTTGNDIDTVLGMDELTWTLIVLIVAGLIGITIALFFKDWVYPLVLIWPLFGIYAESGDVSTGLNITLLAVAAALLITAVMVIVQQVKTFKRV</sequence>
<feature type="transmembrane region" description="Helical" evidence="1">
    <location>
        <begin position="46"/>
        <end position="69"/>
    </location>
</feature>
<feature type="transmembrane region" description="Helical" evidence="1">
    <location>
        <begin position="104"/>
        <end position="126"/>
    </location>
</feature>
<dbReference type="PANTHER" id="PTHR33802">
    <property type="entry name" value="SI:CH211-161H7.5-RELATED"/>
    <property type="match status" value="1"/>
</dbReference>
<keyword evidence="1" id="KW-0472">Membrane</keyword>
<dbReference type="AlphaFoldDB" id="A0A1M7DU44"/>
<feature type="transmembrane region" description="Helical" evidence="1">
    <location>
        <begin position="171"/>
        <end position="190"/>
    </location>
</feature>